<evidence type="ECO:0000313" key="3">
    <source>
        <dbReference type="EMBL" id="PNH07455.1"/>
    </source>
</evidence>
<dbReference type="AlphaFoldDB" id="A0A2J8A4M4"/>
<evidence type="ECO:0000259" key="2">
    <source>
        <dbReference type="SMART" id="SM00225"/>
    </source>
</evidence>
<dbReference type="Proteomes" id="UP000236333">
    <property type="component" value="Unassembled WGS sequence"/>
</dbReference>
<dbReference type="SMART" id="SM00225">
    <property type="entry name" value="BTB"/>
    <property type="match status" value="1"/>
</dbReference>
<dbReference type="Pfam" id="PF00651">
    <property type="entry name" value="BTB"/>
    <property type="match status" value="1"/>
</dbReference>
<sequence>MASWTGDVVSVKGMVPPCRPLTTPRATPPQDAPCHLDLSKLIQAGTKAFFNNPVLSDLTLVCPDGRTLHCHSVILAAASRRFASQMPVKGVDSEALETLVNSFYTAECPLELSRVPALYDAAIKLEVSSLAPALEQYLASALQPHNCCSVLELCLGVGVAQLAELVMGWIRG</sequence>
<keyword evidence="4" id="KW-1185">Reference proteome</keyword>
<feature type="domain" description="BTB" evidence="2">
    <location>
        <begin position="56"/>
        <end position="142"/>
    </location>
</feature>
<dbReference type="PANTHER" id="PTHR24413">
    <property type="entry name" value="SPECKLE-TYPE POZ PROTEIN"/>
    <property type="match status" value="1"/>
</dbReference>
<dbReference type="EMBL" id="PGGS01000179">
    <property type="protein sequence ID" value="PNH07455.1"/>
    <property type="molecule type" value="Genomic_DNA"/>
</dbReference>
<dbReference type="InterPro" id="IPR000210">
    <property type="entry name" value="BTB/POZ_dom"/>
</dbReference>
<evidence type="ECO:0000313" key="4">
    <source>
        <dbReference type="Proteomes" id="UP000236333"/>
    </source>
</evidence>
<name>A0A2J8A4M4_9CHLO</name>
<comment type="pathway">
    <text evidence="1">Protein modification; protein ubiquitination.</text>
</comment>
<reference evidence="3 4" key="1">
    <citation type="journal article" date="2017" name="Mol. Biol. Evol.">
        <title>The 4-celled Tetrabaena socialis nuclear genome reveals the essential components for genetic control of cell number at the origin of multicellularity in the volvocine lineage.</title>
        <authorList>
            <person name="Featherston J."/>
            <person name="Arakaki Y."/>
            <person name="Hanschen E.R."/>
            <person name="Ferris P.J."/>
            <person name="Michod R.E."/>
            <person name="Olson B.J.S.C."/>
            <person name="Nozaki H."/>
            <person name="Durand P.M."/>
        </authorList>
    </citation>
    <scope>NUCLEOTIDE SEQUENCE [LARGE SCALE GENOMIC DNA]</scope>
    <source>
        <strain evidence="3 4">NIES-571</strain>
    </source>
</reference>
<dbReference type="OrthoDB" id="514967at2759"/>
<dbReference type="SUPFAM" id="SSF54695">
    <property type="entry name" value="POZ domain"/>
    <property type="match status" value="1"/>
</dbReference>
<evidence type="ECO:0000256" key="1">
    <source>
        <dbReference type="ARBA" id="ARBA00004906"/>
    </source>
</evidence>
<protein>
    <submittedName>
        <fullName evidence="3">Kelch-like protein 23</fullName>
    </submittedName>
</protein>
<comment type="caution">
    <text evidence="3">The sequence shown here is derived from an EMBL/GenBank/DDBJ whole genome shotgun (WGS) entry which is preliminary data.</text>
</comment>
<accession>A0A2J8A4M4</accession>
<gene>
    <name evidence="3" type="ORF">TSOC_006098</name>
</gene>
<dbReference type="Gene3D" id="3.30.710.10">
    <property type="entry name" value="Potassium Channel Kv1.1, Chain A"/>
    <property type="match status" value="1"/>
</dbReference>
<proteinExistence type="predicted"/>
<dbReference type="InterPro" id="IPR011333">
    <property type="entry name" value="SKP1/BTB/POZ_sf"/>
</dbReference>
<feature type="non-terminal residue" evidence="3">
    <location>
        <position position="172"/>
    </location>
</feature>
<organism evidence="3 4">
    <name type="scientific">Tetrabaena socialis</name>
    <dbReference type="NCBI Taxonomy" id="47790"/>
    <lineage>
        <taxon>Eukaryota</taxon>
        <taxon>Viridiplantae</taxon>
        <taxon>Chlorophyta</taxon>
        <taxon>core chlorophytes</taxon>
        <taxon>Chlorophyceae</taxon>
        <taxon>CS clade</taxon>
        <taxon>Chlamydomonadales</taxon>
        <taxon>Tetrabaenaceae</taxon>
        <taxon>Tetrabaena</taxon>
    </lineage>
</organism>